<dbReference type="InterPro" id="IPR041678">
    <property type="entry name" value="TetR_C_16"/>
</dbReference>
<dbReference type="InterPro" id="IPR036271">
    <property type="entry name" value="Tet_transcr_reg_TetR-rel_C_sf"/>
</dbReference>
<reference evidence="2 3" key="1">
    <citation type="submission" date="2015-07" db="EMBL/GenBank/DDBJ databases">
        <authorList>
            <person name="Ju K.-S."/>
            <person name="Doroghazi J.R."/>
            <person name="Metcalf W.W."/>
        </authorList>
    </citation>
    <scope>NUCLEOTIDE SEQUENCE [LARGE SCALE GENOMIC DNA]</scope>
    <source>
        <strain evidence="2 3">NRRL B-3589</strain>
    </source>
</reference>
<dbReference type="Pfam" id="PF17920">
    <property type="entry name" value="TetR_C_16"/>
    <property type="match status" value="1"/>
</dbReference>
<gene>
    <name evidence="2" type="ORF">ADK38_09785</name>
</gene>
<evidence type="ECO:0000313" key="3">
    <source>
        <dbReference type="Proteomes" id="UP000037020"/>
    </source>
</evidence>
<evidence type="ECO:0000313" key="2">
    <source>
        <dbReference type="EMBL" id="KOG90250.1"/>
    </source>
</evidence>
<feature type="domain" description="Tetracyclin repressor-like C-terminal" evidence="1">
    <location>
        <begin position="2"/>
        <end position="64"/>
    </location>
</feature>
<proteinExistence type="predicted"/>
<dbReference type="Proteomes" id="UP000037020">
    <property type="component" value="Unassembled WGS sequence"/>
</dbReference>
<dbReference type="Gene3D" id="1.10.357.10">
    <property type="entry name" value="Tetracycline Repressor, domain 2"/>
    <property type="match status" value="1"/>
</dbReference>
<evidence type="ECO:0000259" key="1">
    <source>
        <dbReference type="Pfam" id="PF17920"/>
    </source>
</evidence>
<organism evidence="2 3">
    <name type="scientific">Streptomyces varsoviensis</name>
    <dbReference type="NCBI Taxonomy" id="67373"/>
    <lineage>
        <taxon>Bacteria</taxon>
        <taxon>Bacillati</taxon>
        <taxon>Actinomycetota</taxon>
        <taxon>Actinomycetes</taxon>
        <taxon>Kitasatosporales</taxon>
        <taxon>Streptomycetaceae</taxon>
        <taxon>Streptomyces</taxon>
    </lineage>
</organism>
<feature type="non-terminal residue" evidence="2">
    <location>
        <position position="1"/>
    </location>
</feature>
<dbReference type="EMBL" id="LGUT01000820">
    <property type="protein sequence ID" value="KOG90250.1"/>
    <property type="molecule type" value="Genomic_DNA"/>
</dbReference>
<name>A0ABR5J9Z1_9ACTN</name>
<protein>
    <recommendedName>
        <fullName evidence="1">Tetracyclin repressor-like C-terminal domain-containing protein</fullName>
    </recommendedName>
</protein>
<accession>A0ABR5J9Z1</accession>
<sequence length="70" mass="7244">VRALLTEQVAPALRTITDTRRAGLLSSQLLGLALTRYLLRVPAVAGLTADEVVDLYAPGVAGLLGTGEDA</sequence>
<dbReference type="SUPFAM" id="SSF48498">
    <property type="entry name" value="Tetracyclin repressor-like, C-terminal domain"/>
    <property type="match status" value="1"/>
</dbReference>
<keyword evidence="3" id="KW-1185">Reference proteome</keyword>
<comment type="caution">
    <text evidence="2">The sequence shown here is derived from an EMBL/GenBank/DDBJ whole genome shotgun (WGS) entry which is preliminary data.</text>
</comment>